<feature type="region of interest" description="Disordered" evidence="1">
    <location>
        <begin position="759"/>
        <end position="790"/>
    </location>
</feature>
<feature type="compositionally biased region" description="Low complexity" evidence="1">
    <location>
        <begin position="612"/>
        <end position="624"/>
    </location>
</feature>
<feature type="compositionally biased region" description="Polar residues" evidence="1">
    <location>
        <begin position="157"/>
        <end position="187"/>
    </location>
</feature>
<feature type="domain" description="C2H2-type" evidence="2">
    <location>
        <begin position="380"/>
        <end position="401"/>
    </location>
</feature>
<sequence length="882" mass="98059">MQKVINFPIWRRYYFSECGNCNDFRPDGVKKVHPPQEKSRTMDDEILAAPEVTIPFEPSDPSEVVVNLISSEEEDDDDVIQIVEEKSVDKAERQRRRQKKKDLWAARKLQRNKGQNVPLQTAWQRGPRPQETSSFPTPPQQSGGAQQKPLSPILISTAGSPNTSGAPTPANVSQQPTPTPSFVHTTASTSTHPEISLNINSDLALLIRLGPDGRPILTRVENVEQNNTSTSTPTTTRKLPPAPPPPKISFDTQTGESLLNGELITRPIIDITTDSPPSITHAATVSPQTSRTSGPPTLSPISPPPRTTQSNPAHPPPRYEPRKSRHPPRDPLASSSSSSSSSPSPPPTSRARHTSSANIPPPLEPLFLNTTQLIHLIKTCRKCEKSFPTRCDGVIHQKKEHNRKHCPVCFLTLSRHGNTYKDHLNMYHALEGDKEMVVCPFCAVEHSFDGLYNHIGRSHLIPVESKGESEHEVIFSVAPSPQSNGHQTRSVTQGNTPPKNDTNSPPNLEKRRPGPASKTRKTTNDPVPSTSRTGLICHKYVPDVETPPSKAGRNFESRAGRNFESRNVYPPATNRLNPPRNKSPPRNKNLPRNKSPPRNKSLPRNKTPPPSSSRSSSSRSVSNNLRRKNPTPPPPTQPPPKKVAKPDEAGINEKIQAAIKAVNARVHIERSVHHPNNRSDREIPSTSRTVTSRHKVPTSKTSGNTSVRKDPSPPPPLQTPPKTTNLELSKVQKARIVEDVRSIVRDVRITRVLDDGEVPSTSRAVEEEKKKEEKKNETRARLPRSSRVGERSSGYFQMAEGIDFSPENPTPRSKDLKAIHISKLNLIYQQLKCYPDTSVIANVAKECGVEIPVVAKWFTKKHMEYCQKTQQRKRKRKPPELR</sequence>
<feature type="region of interest" description="Disordered" evidence="1">
    <location>
        <begin position="89"/>
        <end position="187"/>
    </location>
</feature>
<reference evidence="3 4" key="1">
    <citation type="submission" date="2015-12" db="EMBL/GenBank/DDBJ databases">
        <title>The genome of Folsomia candida.</title>
        <authorList>
            <person name="Faddeeva A."/>
            <person name="Derks M.F."/>
            <person name="Anvar Y."/>
            <person name="Smit S."/>
            <person name="Van Straalen N."/>
            <person name="Roelofs D."/>
        </authorList>
    </citation>
    <scope>NUCLEOTIDE SEQUENCE [LARGE SCALE GENOMIC DNA]</scope>
    <source>
        <strain evidence="3 4">VU population</strain>
        <tissue evidence="3">Whole body</tissue>
    </source>
</reference>
<feature type="compositionally biased region" description="Polar residues" evidence="1">
    <location>
        <begin position="479"/>
        <end position="506"/>
    </location>
</feature>
<feature type="compositionally biased region" description="Basic and acidic residues" evidence="1">
    <location>
        <begin position="553"/>
        <end position="564"/>
    </location>
</feature>
<dbReference type="OrthoDB" id="6077919at2759"/>
<feature type="compositionally biased region" description="Polar residues" evidence="1">
    <location>
        <begin position="524"/>
        <end position="533"/>
    </location>
</feature>
<gene>
    <name evidence="3" type="ORF">Fcan01_25506</name>
</gene>
<feature type="compositionally biased region" description="Low complexity" evidence="1">
    <location>
        <begin position="331"/>
        <end position="342"/>
    </location>
</feature>
<feature type="compositionally biased region" description="Basic and acidic residues" evidence="1">
    <location>
        <begin position="764"/>
        <end position="780"/>
    </location>
</feature>
<accession>A0A226D4M8</accession>
<dbReference type="AlphaFoldDB" id="A0A226D4M8"/>
<name>A0A226D4M8_FOLCA</name>
<feature type="compositionally biased region" description="Basic and acidic residues" evidence="1">
    <location>
        <begin position="670"/>
        <end position="683"/>
    </location>
</feature>
<keyword evidence="4" id="KW-1185">Reference proteome</keyword>
<feature type="region of interest" description="Disordered" evidence="1">
    <location>
        <begin position="477"/>
        <end position="646"/>
    </location>
</feature>
<evidence type="ECO:0000256" key="1">
    <source>
        <dbReference type="SAM" id="MobiDB-lite"/>
    </source>
</evidence>
<protein>
    <recommendedName>
        <fullName evidence="2">C2H2-type domain-containing protein</fullName>
    </recommendedName>
</protein>
<feature type="compositionally biased region" description="Basic residues" evidence="1">
    <location>
        <begin position="583"/>
        <end position="603"/>
    </location>
</feature>
<feature type="compositionally biased region" description="Pro residues" evidence="1">
    <location>
        <begin position="297"/>
        <end position="306"/>
    </location>
</feature>
<feature type="compositionally biased region" description="Low complexity" evidence="1">
    <location>
        <begin position="228"/>
        <end position="239"/>
    </location>
</feature>
<evidence type="ECO:0000259" key="2">
    <source>
        <dbReference type="PROSITE" id="PS00028"/>
    </source>
</evidence>
<feature type="compositionally biased region" description="Polar residues" evidence="1">
    <location>
        <begin position="130"/>
        <end position="149"/>
    </location>
</feature>
<feature type="region of interest" description="Disordered" evidence="1">
    <location>
        <begin position="670"/>
        <end position="728"/>
    </location>
</feature>
<feature type="compositionally biased region" description="Polar residues" evidence="1">
    <location>
        <begin position="112"/>
        <end position="123"/>
    </location>
</feature>
<dbReference type="OMA" id="PTCTSPH"/>
<dbReference type="PROSITE" id="PS00028">
    <property type="entry name" value="ZINC_FINGER_C2H2_1"/>
    <property type="match status" value="1"/>
</dbReference>
<comment type="caution">
    <text evidence="3">The sequence shown here is derived from an EMBL/GenBank/DDBJ whole genome shotgun (WGS) entry which is preliminary data.</text>
</comment>
<feature type="region of interest" description="Disordered" evidence="1">
    <location>
        <begin position="271"/>
        <end position="364"/>
    </location>
</feature>
<dbReference type="InterPro" id="IPR013087">
    <property type="entry name" value="Znf_C2H2_type"/>
</dbReference>
<feature type="region of interest" description="Disordered" evidence="1">
    <location>
        <begin position="223"/>
        <end position="253"/>
    </location>
</feature>
<dbReference type="EMBL" id="LNIX01000037">
    <property type="protein sequence ID" value="OXA39824.1"/>
    <property type="molecule type" value="Genomic_DNA"/>
</dbReference>
<organism evidence="3 4">
    <name type="scientific">Folsomia candida</name>
    <name type="common">Springtail</name>
    <dbReference type="NCBI Taxonomy" id="158441"/>
    <lineage>
        <taxon>Eukaryota</taxon>
        <taxon>Metazoa</taxon>
        <taxon>Ecdysozoa</taxon>
        <taxon>Arthropoda</taxon>
        <taxon>Hexapoda</taxon>
        <taxon>Collembola</taxon>
        <taxon>Entomobryomorpha</taxon>
        <taxon>Isotomoidea</taxon>
        <taxon>Isotomidae</taxon>
        <taxon>Proisotominae</taxon>
        <taxon>Folsomia</taxon>
    </lineage>
</organism>
<evidence type="ECO:0000313" key="4">
    <source>
        <dbReference type="Proteomes" id="UP000198287"/>
    </source>
</evidence>
<feature type="compositionally biased region" description="Polar residues" evidence="1">
    <location>
        <begin position="272"/>
        <end position="291"/>
    </location>
</feature>
<evidence type="ECO:0000313" key="3">
    <source>
        <dbReference type="EMBL" id="OXA39824.1"/>
    </source>
</evidence>
<feature type="compositionally biased region" description="Pro residues" evidence="1">
    <location>
        <begin position="630"/>
        <end position="641"/>
    </location>
</feature>
<proteinExistence type="predicted"/>
<dbReference type="Proteomes" id="UP000198287">
    <property type="component" value="Unassembled WGS sequence"/>
</dbReference>